<evidence type="ECO:0000256" key="4">
    <source>
        <dbReference type="ARBA" id="ARBA00022801"/>
    </source>
</evidence>
<evidence type="ECO:0000313" key="8">
    <source>
        <dbReference type="EMBL" id="KAL2292586.1"/>
    </source>
</evidence>
<dbReference type="InterPro" id="IPR008758">
    <property type="entry name" value="Peptidase_S28"/>
</dbReference>
<keyword evidence="3" id="KW-0732">Signal</keyword>
<feature type="compositionally biased region" description="Polar residues" evidence="6">
    <location>
        <begin position="522"/>
        <end position="537"/>
    </location>
</feature>
<comment type="similarity">
    <text evidence="1">Belongs to the peptidase S28 family.</text>
</comment>
<dbReference type="Gene3D" id="3.40.50.1820">
    <property type="entry name" value="alpha/beta hydrolase"/>
    <property type="match status" value="2"/>
</dbReference>
<organism evidence="8 9">
    <name type="scientific">Diaporthe vaccinii</name>
    <dbReference type="NCBI Taxonomy" id="105482"/>
    <lineage>
        <taxon>Eukaryota</taxon>
        <taxon>Fungi</taxon>
        <taxon>Dikarya</taxon>
        <taxon>Ascomycota</taxon>
        <taxon>Pezizomycotina</taxon>
        <taxon>Sordariomycetes</taxon>
        <taxon>Sordariomycetidae</taxon>
        <taxon>Diaporthales</taxon>
        <taxon>Diaporthaceae</taxon>
        <taxon>Diaporthe</taxon>
        <taxon>Diaporthe eres species complex</taxon>
    </lineage>
</organism>
<name>A0ABR4FDK5_9PEZI</name>
<evidence type="ECO:0000256" key="3">
    <source>
        <dbReference type="ARBA" id="ARBA00022729"/>
    </source>
</evidence>
<dbReference type="EMBL" id="JBAWTH010000003">
    <property type="protein sequence ID" value="KAL2292586.1"/>
    <property type="molecule type" value="Genomic_DNA"/>
</dbReference>
<keyword evidence="7" id="KW-0472">Membrane</keyword>
<protein>
    <submittedName>
        <fullName evidence="8">Uncharacterized protein</fullName>
    </submittedName>
</protein>
<evidence type="ECO:0000256" key="5">
    <source>
        <dbReference type="ARBA" id="ARBA00023180"/>
    </source>
</evidence>
<feature type="region of interest" description="Disordered" evidence="6">
    <location>
        <begin position="522"/>
        <end position="542"/>
    </location>
</feature>
<keyword evidence="5" id="KW-0325">Glycoprotein</keyword>
<accession>A0ABR4FDK5</accession>
<evidence type="ECO:0000313" key="9">
    <source>
        <dbReference type="Proteomes" id="UP001600888"/>
    </source>
</evidence>
<feature type="transmembrane region" description="Helical" evidence="7">
    <location>
        <begin position="36"/>
        <end position="57"/>
    </location>
</feature>
<evidence type="ECO:0000256" key="2">
    <source>
        <dbReference type="ARBA" id="ARBA00022670"/>
    </source>
</evidence>
<reference evidence="8 9" key="1">
    <citation type="submission" date="2024-03" db="EMBL/GenBank/DDBJ databases">
        <title>A high-quality draft genome sequence of Diaporthe vaccinii, a causative agent of upright dieback and viscid rot disease in cranberry plants.</title>
        <authorList>
            <person name="Sarrasin M."/>
            <person name="Lang B.F."/>
            <person name="Burger G."/>
        </authorList>
    </citation>
    <scope>NUCLEOTIDE SEQUENCE [LARGE SCALE GENOMIC DNA]</scope>
    <source>
        <strain evidence="8 9">IS7</strain>
    </source>
</reference>
<keyword evidence="7" id="KW-1133">Transmembrane helix</keyword>
<evidence type="ECO:0000256" key="1">
    <source>
        <dbReference type="ARBA" id="ARBA00011079"/>
    </source>
</evidence>
<gene>
    <name evidence="8" type="ORF">FJTKL_09534</name>
</gene>
<dbReference type="Pfam" id="PF05577">
    <property type="entry name" value="Peptidase_S28"/>
    <property type="match status" value="1"/>
</dbReference>
<dbReference type="InterPro" id="IPR029058">
    <property type="entry name" value="AB_hydrolase_fold"/>
</dbReference>
<dbReference type="PANTHER" id="PTHR11010:SF109">
    <property type="entry name" value="PEPTIDASE, FAMILY S28, PUTATIVE (AFU_ORTHOLOGUE AFUA_4G03790)-RELATED"/>
    <property type="match status" value="1"/>
</dbReference>
<proteinExistence type="inferred from homology"/>
<dbReference type="PANTHER" id="PTHR11010">
    <property type="entry name" value="PROTEASE S28 PRO-X CARBOXYPEPTIDASE-RELATED"/>
    <property type="match status" value="1"/>
</dbReference>
<keyword evidence="4" id="KW-0378">Hydrolase</keyword>
<evidence type="ECO:0000256" key="7">
    <source>
        <dbReference type="SAM" id="Phobius"/>
    </source>
</evidence>
<keyword evidence="7" id="KW-0812">Transmembrane</keyword>
<keyword evidence="2" id="KW-0645">Protease</keyword>
<comment type="caution">
    <text evidence="8">The sequence shown here is derived from an EMBL/GenBank/DDBJ whole genome shotgun (WGS) entry which is preliminary data.</text>
</comment>
<keyword evidence="9" id="KW-1185">Reference proteome</keyword>
<sequence length="621" mass="68750">MRLGQVWYRPGGRVLKLPLTATLPASTHKHRKEYQLFLAATMLMSILSTLLQIASFADAAAPRADEAFRRHAQLPRSAGLTARQVASINGSDYPPSWVAIPVDHFNISDTRTFQNRYWFNATFYQQGGPVFWFDSGEQNAQPLVPYFLNEVAGPSAIMTLARRFNGLALLVEHRYYGGLEEGSYPYPINSTTGELLDPSGYKYLNTEQALEDTVYFANHFEGHAGVSGSLSPDITPWVWLGGSYPGIRGAQLRVRNPETFYATWASSPPTEAAVDMWTYYAQAERSMTRNCSADFTAITRYVDGVLANGTQSEVTALKRQLLTAIRASPSNLNSAVSAEDLEELGNASVGSLLLTPLNFYQYFGFQNSVLPFCDVLETQNRTDISTTDNGGTARSIAPSSGIALEYNISTAWNAFLVALVEVNYDEIDSVSPPDPVQGYSWTYQYCSEYGYYQRGNPDNEHTIQSQFVSIDYFQASCNSTFPGLLPASPNVEASNKYGGWLMQPSNTMMTGGQYDPWRALSPASTERGSPGRKTTQVIPGCNEPPEDNNIFGLIYDGMVHVSDMRALLNTSDFYHQNFSTIGFSSYISTEPYFAGTALFERALETWLPCFGRSESNMTGIM</sequence>
<dbReference type="Proteomes" id="UP001600888">
    <property type="component" value="Unassembled WGS sequence"/>
</dbReference>
<evidence type="ECO:0000256" key="6">
    <source>
        <dbReference type="SAM" id="MobiDB-lite"/>
    </source>
</evidence>